<dbReference type="PROSITE" id="PS00518">
    <property type="entry name" value="ZF_RING_1"/>
    <property type="match status" value="1"/>
</dbReference>
<comment type="catalytic activity">
    <reaction evidence="1">
        <text>S-ubiquitinyl-[E2 ubiquitin-conjugating enzyme]-L-cysteine + [acceptor protein]-L-lysine = [E2 ubiquitin-conjugating enzyme]-L-cysteine + N(6)-ubiquitinyl-[acceptor protein]-L-lysine.</text>
        <dbReference type="EC" id="2.3.2.27"/>
    </reaction>
</comment>
<evidence type="ECO:0000256" key="7">
    <source>
        <dbReference type="ARBA" id="ARBA00022771"/>
    </source>
</evidence>
<dbReference type="InterPro" id="IPR051657">
    <property type="entry name" value="RNF168/RNF169_E3_ubiq-ligase"/>
</dbReference>
<feature type="domain" description="RING-type" evidence="12">
    <location>
        <begin position="62"/>
        <end position="101"/>
    </location>
</feature>
<evidence type="ECO:0000256" key="6">
    <source>
        <dbReference type="ARBA" id="ARBA00022763"/>
    </source>
</evidence>
<dbReference type="SMART" id="SM00184">
    <property type="entry name" value="RING"/>
    <property type="match status" value="1"/>
</dbReference>
<dbReference type="PANTHER" id="PTHR23328:SF0">
    <property type="entry name" value="RING-TYPE DOMAIN-CONTAINING PROTEIN"/>
    <property type="match status" value="1"/>
</dbReference>
<dbReference type="PROSITE" id="PS50089">
    <property type="entry name" value="ZF_RING_2"/>
    <property type="match status" value="1"/>
</dbReference>
<dbReference type="Ensembl" id="ENSPNYT00000022955.1">
    <property type="protein sequence ID" value="ENSPNYP00000022407.1"/>
    <property type="gene ID" value="ENSPNYG00000016888.1"/>
</dbReference>
<keyword evidence="10" id="KW-0539">Nucleus</keyword>
<evidence type="ECO:0000256" key="4">
    <source>
        <dbReference type="ARBA" id="ARBA00022679"/>
    </source>
</evidence>
<keyword evidence="6" id="KW-0227">DNA damage</keyword>
<keyword evidence="8" id="KW-0833">Ubl conjugation pathway</keyword>
<dbReference type="GeneTree" id="ENSGT00980000199531"/>
<dbReference type="InterPro" id="IPR001841">
    <property type="entry name" value="Znf_RING"/>
</dbReference>
<dbReference type="SUPFAM" id="SSF57850">
    <property type="entry name" value="RING/U-box"/>
    <property type="match status" value="1"/>
</dbReference>
<dbReference type="GO" id="GO:0006302">
    <property type="term" value="P:double-strand break repair"/>
    <property type="evidence" value="ECO:0007669"/>
    <property type="project" value="TreeGrafter"/>
</dbReference>
<keyword evidence="9" id="KW-0862">Zinc</keyword>
<protein>
    <recommendedName>
        <fullName evidence="3">RING-type E3 ubiquitin transferase</fullName>
        <ecNumber evidence="3">2.3.2.27</ecNumber>
    </recommendedName>
</protein>
<dbReference type="GO" id="GO:0031491">
    <property type="term" value="F:nucleosome binding"/>
    <property type="evidence" value="ECO:0007669"/>
    <property type="project" value="TreeGrafter"/>
</dbReference>
<dbReference type="GO" id="GO:0035861">
    <property type="term" value="C:site of double-strand break"/>
    <property type="evidence" value="ECO:0007669"/>
    <property type="project" value="TreeGrafter"/>
</dbReference>
<dbReference type="STRING" id="303518.ENSPNYP00000022407"/>
<keyword evidence="5" id="KW-0479">Metal-binding</keyword>
<dbReference type="Pfam" id="PF13920">
    <property type="entry name" value="zf-C3HC4_3"/>
    <property type="match status" value="1"/>
</dbReference>
<dbReference type="Gene3D" id="3.30.40.10">
    <property type="entry name" value="Zinc/RING finger domain, C3HC4 (zinc finger)"/>
    <property type="match status" value="1"/>
</dbReference>
<evidence type="ECO:0000256" key="9">
    <source>
        <dbReference type="ARBA" id="ARBA00022833"/>
    </source>
</evidence>
<evidence type="ECO:0000256" key="8">
    <source>
        <dbReference type="ARBA" id="ARBA00022786"/>
    </source>
</evidence>
<keyword evidence="4" id="KW-0808">Transferase</keyword>
<evidence type="ECO:0000256" key="2">
    <source>
        <dbReference type="ARBA" id="ARBA00004123"/>
    </source>
</evidence>
<comment type="subcellular location">
    <subcellularLocation>
        <location evidence="2">Nucleus</location>
    </subcellularLocation>
</comment>
<dbReference type="EC" id="2.3.2.27" evidence="3"/>
<dbReference type="InterPro" id="IPR013083">
    <property type="entry name" value="Znf_RING/FYVE/PHD"/>
</dbReference>
<evidence type="ECO:0000256" key="11">
    <source>
        <dbReference type="PROSITE-ProRule" id="PRU00175"/>
    </source>
</evidence>
<reference evidence="13" key="1">
    <citation type="submission" date="2023-09" db="UniProtKB">
        <authorList>
            <consortium name="Ensembl"/>
        </authorList>
    </citation>
    <scope>IDENTIFICATION</scope>
</reference>
<dbReference type="AlphaFoldDB" id="A0A3B4GHE2"/>
<sequence>ILSFFVEHMLLGFQKEDRQLRTHVLNTIKTLSNVSGFFVLLYVNLHFPQPFSLFALKFGLECGVCMREPQETVGLPCNHIYCLTCIKNSLDAGRTSCPKCRQQLPDDFQPHQKERLKSTVSIQSFFPIQCLEGSWHLSQLP</sequence>
<evidence type="ECO:0000256" key="10">
    <source>
        <dbReference type="ARBA" id="ARBA00023242"/>
    </source>
</evidence>
<organism evidence="13">
    <name type="scientific">Pundamilia nyererei</name>
    <dbReference type="NCBI Taxonomy" id="303518"/>
    <lineage>
        <taxon>Eukaryota</taxon>
        <taxon>Metazoa</taxon>
        <taxon>Chordata</taxon>
        <taxon>Craniata</taxon>
        <taxon>Vertebrata</taxon>
        <taxon>Euteleostomi</taxon>
        <taxon>Actinopterygii</taxon>
        <taxon>Neopterygii</taxon>
        <taxon>Teleostei</taxon>
        <taxon>Neoteleostei</taxon>
        <taxon>Acanthomorphata</taxon>
        <taxon>Ovalentaria</taxon>
        <taxon>Cichlomorphae</taxon>
        <taxon>Cichliformes</taxon>
        <taxon>Cichlidae</taxon>
        <taxon>African cichlids</taxon>
        <taxon>Pseudocrenilabrinae</taxon>
        <taxon>Haplochromini</taxon>
        <taxon>Pundamilia</taxon>
    </lineage>
</organism>
<dbReference type="InterPro" id="IPR017907">
    <property type="entry name" value="Znf_RING_CS"/>
</dbReference>
<keyword evidence="7 11" id="KW-0863">Zinc-finger</keyword>
<evidence type="ECO:0000259" key="12">
    <source>
        <dbReference type="PROSITE" id="PS50089"/>
    </source>
</evidence>
<dbReference type="GO" id="GO:0008270">
    <property type="term" value="F:zinc ion binding"/>
    <property type="evidence" value="ECO:0007669"/>
    <property type="project" value="UniProtKB-KW"/>
</dbReference>
<evidence type="ECO:0000313" key="13">
    <source>
        <dbReference type="Ensembl" id="ENSPNYP00000022407.1"/>
    </source>
</evidence>
<evidence type="ECO:0000256" key="5">
    <source>
        <dbReference type="ARBA" id="ARBA00022723"/>
    </source>
</evidence>
<name>A0A3B4GHE2_9CICH</name>
<accession>A0A3B4GHE2</accession>
<proteinExistence type="predicted"/>
<evidence type="ECO:0000256" key="3">
    <source>
        <dbReference type="ARBA" id="ARBA00012483"/>
    </source>
</evidence>
<dbReference type="GO" id="GO:0061630">
    <property type="term" value="F:ubiquitin protein ligase activity"/>
    <property type="evidence" value="ECO:0007669"/>
    <property type="project" value="UniProtKB-EC"/>
</dbReference>
<evidence type="ECO:0000256" key="1">
    <source>
        <dbReference type="ARBA" id="ARBA00000900"/>
    </source>
</evidence>
<dbReference type="GO" id="GO:0005634">
    <property type="term" value="C:nucleus"/>
    <property type="evidence" value="ECO:0007669"/>
    <property type="project" value="UniProtKB-SubCell"/>
</dbReference>
<dbReference type="PANTHER" id="PTHR23328">
    <property type="entry name" value="RING-TYPE DOMAIN-CONTAINING PROTEIN"/>
    <property type="match status" value="1"/>
</dbReference>